<accession>A0AC34QR22</accession>
<name>A0AC34QR22_9BILA</name>
<proteinExistence type="predicted"/>
<dbReference type="Proteomes" id="UP000887576">
    <property type="component" value="Unplaced"/>
</dbReference>
<evidence type="ECO:0000313" key="2">
    <source>
        <dbReference type="WBParaSite" id="JU765_v2.g18581.t1"/>
    </source>
</evidence>
<dbReference type="WBParaSite" id="JU765_v2.g18581.t1">
    <property type="protein sequence ID" value="JU765_v2.g18581.t1"/>
    <property type="gene ID" value="JU765_v2.g18581"/>
</dbReference>
<evidence type="ECO:0000313" key="1">
    <source>
        <dbReference type="Proteomes" id="UP000887576"/>
    </source>
</evidence>
<reference evidence="2" key="1">
    <citation type="submission" date="2022-11" db="UniProtKB">
        <authorList>
            <consortium name="WormBaseParasite"/>
        </authorList>
    </citation>
    <scope>IDENTIFICATION</scope>
</reference>
<sequence length="427" mass="48215">MPLKLLRSDLHDYHSASNLLFNNQIKELIANGRKIYHFGFGESPFTVPEPFKRGLIESADRNEYLSVEGLHELREQILNFHEKYGDFSHFTVEDFVLGAGSKEIIYHIMNVFGGEVLLVSPAWTSYFPQTQLSGRPAIVIEPRKENRFVPTKADIETALRLCDAELPKVLVLNSPNNPTGVVYTESEVEEIVLTCRKHKILILSDEIYARLTTKKFTSFAKLYPEGTIVTSGFSKWASLGGWRAGYALFPKELAGLRMAVASAGSHSYTCQPAPVQHALTIGLKHLDELDDYIQRTTKVLSLAGHFCYRKLNEVGVTAVEPDGAYYFMPDFEICRQYGIEHGQKLCDRLLEEANVALQPCDPHYLRPRNELTTRFAFVNFKGKDAMDAVDVDKTYSEKEEAEFLKKHAKPLVDGISALVEFVKKLEG</sequence>
<protein>
    <submittedName>
        <fullName evidence="2">Aminotransferase class I/classII domain-containing protein</fullName>
    </submittedName>
</protein>
<organism evidence="1 2">
    <name type="scientific">Panagrolaimus sp. JU765</name>
    <dbReference type="NCBI Taxonomy" id="591449"/>
    <lineage>
        <taxon>Eukaryota</taxon>
        <taxon>Metazoa</taxon>
        <taxon>Ecdysozoa</taxon>
        <taxon>Nematoda</taxon>
        <taxon>Chromadorea</taxon>
        <taxon>Rhabditida</taxon>
        <taxon>Tylenchina</taxon>
        <taxon>Panagrolaimomorpha</taxon>
        <taxon>Panagrolaimoidea</taxon>
        <taxon>Panagrolaimidae</taxon>
        <taxon>Panagrolaimus</taxon>
    </lineage>
</organism>